<reference evidence="1" key="1">
    <citation type="submission" date="2022-08" db="EMBL/GenBank/DDBJ databases">
        <authorList>
            <person name="Kallberg Y."/>
            <person name="Tangrot J."/>
            <person name="Rosling A."/>
        </authorList>
    </citation>
    <scope>NUCLEOTIDE SEQUENCE</scope>
    <source>
        <strain evidence="1">Wild A</strain>
    </source>
</reference>
<accession>A0A9W4X7S8</accession>
<feature type="non-terminal residue" evidence="1">
    <location>
        <position position="82"/>
    </location>
</feature>
<feature type="non-terminal residue" evidence="1">
    <location>
        <position position="1"/>
    </location>
</feature>
<evidence type="ECO:0000313" key="2">
    <source>
        <dbReference type="Proteomes" id="UP001153678"/>
    </source>
</evidence>
<protein>
    <submittedName>
        <fullName evidence="1">7200_t:CDS:1</fullName>
    </submittedName>
</protein>
<comment type="caution">
    <text evidence="1">The sequence shown here is derived from an EMBL/GenBank/DDBJ whole genome shotgun (WGS) entry which is preliminary data.</text>
</comment>
<dbReference type="AlphaFoldDB" id="A0A9W4X7S8"/>
<name>A0A9W4X7S8_9GLOM</name>
<proteinExistence type="predicted"/>
<dbReference type="Proteomes" id="UP001153678">
    <property type="component" value="Unassembled WGS sequence"/>
</dbReference>
<sequence length="82" mass="9816">CANAILRDIYDQLVSIWEVRHIKYESPPNYIFLLANVKFHINMINRHWFNDKVYGNDLIIGLSKQEQELAQRQLKAKQRFAK</sequence>
<organism evidence="1 2">
    <name type="scientific">Funneliformis geosporum</name>
    <dbReference type="NCBI Taxonomy" id="1117311"/>
    <lineage>
        <taxon>Eukaryota</taxon>
        <taxon>Fungi</taxon>
        <taxon>Fungi incertae sedis</taxon>
        <taxon>Mucoromycota</taxon>
        <taxon>Glomeromycotina</taxon>
        <taxon>Glomeromycetes</taxon>
        <taxon>Glomerales</taxon>
        <taxon>Glomeraceae</taxon>
        <taxon>Funneliformis</taxon>
    </lineage>
</organism>
<keyword evidence="2" id="KW-1185">Reference proteome</keyword>
<gene>
    <name evidence="1" type="ORF">FWILDA_LOCUS19881</name>
</gene>
<dbReference type="EMBL" id="CAMKVN010026377">
    <property type="protein sequence ID" value="CAI2201067.1"/>
    <property type="molecule type" value="Genomic_DNA"/>
</dbReference>
<evidence type="ECO:0000313" key="1">
    <source>
        <dbReference type="EMBL" id="CAI2201067.1"/>
    </source>
</evidence>